<protein>
    <submittedName>
        <fullName evidence="6">DNA-binding transcriptional LysR family regulator</fullName>
    </submittedName>
</protein>
<proteinExistence type="inferred from homology"/>
<keyword evidence="3 6" id="KW-0238">DNA-binding</keyword>
<evidence type="ECO:0000256" key="1">
    <source>
        <dbReference type="ARBA" id="ARBA00009437"/>
    </source>
</evidence>
<evidence type="ECO:0000256" key="3">
    <source>
        <dbReference type="ARBA" id="ARBA00023125"/>
    </source>
</evidence>
<name>A0A7Y9K3Q9_9SPHN</name>
<dbReference type="Proteomes" id="UP000517753">
    <property type="component" value="Unassembled WGS sequence"/>
</dbReference>
<dbReference type="Pfam" id="PF03466">
    <property type="entry name" value="LysR_substrate"/>
    <property type="match status" value="1"/>
</dbReference>
<dbReference type="InterPro" id="IPR036388">
    <property type="entry name" value="WH-like_DNA-bd_sf"/>
</dbReference>
<dbReference type="Gene3D" id="3.40.190.290">
    <property type="match status" value="1"/>
</dbReference>
<gene>
    <name evidence="6" type="ORF">HD841_003101</name>
</gene>
<feature type="domain" description="HTH lysR-type" evidence="5">
    <location>
        <begin position="54"/>
        <end position="111"/>
    </location>
</feature>
<evidence type="ECO:0000313" key="6">
    <source>
        <dbReference type="EMBL" id="NYD91294.1"/>
    </source>
</evidence>
<sequence>MTTTTLLLNRSVIVCLLDRNGAAPLPRSDATETIMLVAGEIGTYRSTGGTLMRTDLNDLAYFAEVVSHGGFAAAGRALHEPKSKLSRRIAGLEDRLGLRLIERSSRRFRVTETGQAFYERCRAMLAEAEQAEALVMQAQAEPHGRIRFSCPTGMIEPVSGIVASFLASYPKVRLQLVATDRAVDLIEERIDLALRVRSSLTSDAALTMRSLGTSTRILVASPQIASQVTGLEELNTLPLLATDDEADEVAWHLETEDGRLHVLRVSPRLGCADLTAVRHAAIAGLGIAILPDRICRNAIADNSLVHVLPEWRGLQGIVHLVFTTRRGLAPAVRALIDHLATHFPRNALASR</sequence>
<dbReference type="GO" id="GO:0006351">
    <property type="term" value="P:DNA-templated transcription"/>
    <property type="evidence" value="ECO:0007669"/>
    <property type="project" value="TreeGrafter"/>
</dbReference>
<dbReference type="FunFam" id="1.10.10.10:FF:000001">
    <property type="entry name" value="LysR family transcriptional regulator"/>
    <property type="match status" value="1"/>
</dbReference>
<dbReference type="SUPFAM" id="SSF46785">
    <property type="entry name" value="Winged helix' DNA-binding domain"/>
    <property type="match status" value="1"/>
</dbReference>
<dbReference type="Pfam" id="PF00126">
    <property type="entry name" value="HTH_1"/>
    <property type="match status" value="1"/>
</dbReference>
<reference evidence="6 7" key="1">
    <citation type="submission" date="2020-07" db="EMBL/GenBank/DDBJ databases">
        <authorList>
            <person name="Partida-Martinez L."/>
            <person name="Huntemann M."/>
            <person name="Clum A."/>
            <person name="Wang J."/>
            <person name="Palaniappan K."/>
            <person name="Ritter S."/>
            <person name="Chen I.-M."/>
            <person name="Stamatis D."/>
            <person name="Reddy T."/>
            <person name="O'Malley R."/>
            <person name="Daum C."/>
            <person name="Shapiro N."/>
            <person name="Ivanova N."/>
            <person name="Kyrpides N."/>
            <person name="Woyke T."/>
        </authorList>
    </citation>
    <scope>NUCLEOTIDE SEQUENCE [LARGE SCALE GENOMIC DNA]</scope>
    <source>
        <strain evidence="6 7">AS2.3</strain>
    </source>
</reference>
<dbReference type="Gene3D" id="1.10.10.10">
    <property type="entry name" value="Winged helix-like DNA-binding domain superfamily/Winged helix DNA-binding domain"/>
    <property type="match status" value="1"/>
</dbReference>
<dbReference type="AlphaFoldDB" id="A0A7Y9K3Q9"/>
<comment type="caution">
    <text evidence="6">The sequence shown here is derived from an EMBL/GenBank/DDBJ whole genome shotgun (WGS) entry which is preliminary data.</text>
</comment>
<accession>A0A7Y9K3Q9</accession>
<dbReference type="EMBL" id="JACCBY010000004">
    <property type="protein sequence ID" value="NYD91294.1"/>
    <property type="molecule type" value="Genomic_DNA"/>
</dbReference>
<keyword evidence="7" id="KW-1185">Reference proteome</keyword>
<dbReference type="InterPro" id="IPR036390">
    <property type="entry name" value="WH_DNA-bd_sf"/>
</dbReference>
<keyword evidence="2" id="KW-0805">Transcription regulation</keyword>
<evidence type="ECO:0000256" key="2">
    <source>
        <dbReference type="ARBA" id="ARBA00023015"/>
    </source>
</evidence>
<dbReference type="GO" id="GO:0003700">
    <property type="term" value="F:DNA-binding transcription factor activity"/>
    <property type="evidence" value="ECO:0007669"/>
    <property type="project" value="InterPro"/>
</dbReference>
<dbReference type="InterPro" id="IPR005119">
    <property type="entry name" value="LysR_subst-bd"/>
</dbReference>
<evidence type="ECO:0000313" key="7">
    <source>
        <dbReference type="Proteomes" id="UP000517753"/>
    </source>
</evidence>
<dbReference type="GO" id="GO:0043565">
    <property type="term" value="F:sequence-specific DNA binding"/>
    <property type="evidence" value="ECO:0007669"/>
    <property type="project" value="TreeGrafter"/>
</dbReference>
<organism evidence="6 7">
    <name type="scientific">Sphingomonas melonis</name>
    <dbReference type="NCBI Taxonomy" id="152682"/>
    <lineage>
        <taxon>Bacteria</taxon>
        <taxon>Pseudomonadati</taxon>
        <taxon>Pseudomonadota</taxon>
        <taxon>Alphaproteobacteria</taxon>
        <taxon>Sphingomonadales</taxon>
        <taxon>Sphingomonadaceae</taxon>
        <taxon>Sphingomonas</taxon>
    </lineage>
</organism>
<dbReference type="PANTHER" id="PTHR30537">
    <property type="entry name" value="HTH-TYPE TRANSCRIPTIONAL REGULATOR"/>
    <property type="match status" value="1"/>
</dbReference>
<dbReference type="RefSeq" id="WP_373563036.1">
    <property type="nucleotide sequence ID" value="NZ_JACCBY010000004.1"/>
</dbReference>
<evidence type="ECO:0000256" key="4">
    <source>
        <dbReference type="ARBA" id="ARBA00023163"/>
    </source>
</evidence>
<dbReference type="SUPFAM" id="SSF53850">
    <property type="entry name" value="Periplasmic binding protein-like II"/>
    <property type="match status" value="1"/>
</dbReference>
<dbReference type="InterPro" id="IPR058163">
    <property type="entry name" value="LysR-type_TF_proteobact-type"/>
</dbReference>
<keyword evidence="4" id="KW-0804">Transcription</keyword>
<dbReference type="PROSITE" id="PS50931">
    <property type="entry name" value="HTH_LYSR"/>
    <property type="match status" value="1"/>
</dbReference>
<dbReference type="PANTHER" id="PTHR30537:SF31">
    <property type="entry name" value="TRANSCRIPTIONAL REGULATOR, LYSR FAMILY"/>
    <property type="match status" value="1"/>
</dbReference>
<evidence type="ECO:0000259" key="5">
    <source>
        <dbReference type="PROSITE" id="PS50931"/>
    </source>
</evidence>
<dbReference type="InterPro" id="IPR000847">
    <property type="entry name" value="LysR_HTH_N"/>
</dbReference>
<reference evidence="6 7" key="2">
    <citation type="submission" date="2020-08" db="EMBL/GenBank/DDBJ databases">
        <title>The Agave Microbiome: Exploring the role of microbial communities in plant adaptations to desert environments.</title>
        <authorList>
            <person name="Partida-Martinez L.P."/>
        </authorList>
    </citation>
    <scope>NUCLEOTIDE SEQUENCE [LARGE SCALE GENOMIC DNA]</scope>
    <source>
        <strain evidence="6 7">AS2.3</strain>
    </source>
</reference>
<comment type="similarity">
    <text evidence="1">Belongs to the LysR transcriptional regulatory family.</text>
</comment>